<keyword evidence="2" id="KW-1185">Reference proteome</keyword>
<gene>
    <name evidence="1" type="ORF">CBW65_10145</name>
</gene>
<reference evidence="2" key="1">
    <citation type="submission" date="2017-05" db="EMBL/GenBank/DDBJ databases">
        <authorList>
            <person name="Sung H."/>
        </authorList>
    </citation>
    <scope>NUCLEOTIDE SEQUENCE [LARGE SCALE GENOMIC DNA]</scope>
    <source>
        <strain evidence="2">AR23208</strain>
    </source>
</reference>
<sequence length="87" mass="10161">MPITVVHEFLRENENGIVLTLYLSRADQDVEFAAELGRMDNPLDDRYLYSYIKRHHPNTPINHVQIVNWDAEVTTLSYMSIMADVRP</sequence>
<dbReference type="Proteomes" id="UP000195437">
    <property type="component" value="Chromosome"/>
</dbReference>
<dbReference type="KEGG" id="tum:CBW65_10145"/>
<dbReference type="AlphaFoldDB" id="A0A1Y0ILC5"/>
<dbReference type="EMBL" id="CP021434">
    <property type="protein sequence ID" value="ARU61317.1"/>
    <property type="molecule type" value="Genomic_DNA"/>
</dbReference>
<evidence type="ECO:0000313" key="2">
    <source>
        <dbReference type="Proteomes" id="UP000195437"/>
    </source>
</evidence>
<evidence type="ECO:0000313" key="1">
    <source>
        <dbReference type="EMBL" id="ARU61317.1"/>
    </source>
</evidence>
<dbReference type="OrthoDB" id="2381930at2"/>
<organism evidence="1 2">
    <name type="scientific">Tumebacillus avium</name>
    <dbReference type="NCBI Taxonomy" id="1903704"/>
    <lineage>
        <taxon>Bacteria</taxon>
        <taxon>Bacillati</taxon>
        <taxon>Bacillota</taxon>
        <taxon>Bacilli</taxon>
        <taxon>Bacillales</taxon>
        <taxon>Alicyclobacillaceae</taxon>
        <taxon>Tumebacillus</taxon>
    </lineage>
</organism>
<proteinExistence type="predicted"/>
<accession>A0A1Y0ILC5</accession>
<name>A0A1Y0ILC5_9BACL</name>
<protein>
    <submittedName>
        <fullName evidence="1">Uncharacterized protein</fullName>
    </submittedName>
</protein>
<dbReference type="RefSeq" id="WP_087456696.1">
    <property type="nucleotide sequence ID" value="NZ_CP021434.1"/>
</dbReference>